<protein>
    <recommendedName>
        <fullName evidence="1">DUF6898 domain-containing protein</fullName>
    </recommendedName>
</protein>
<evidence type="ECO:0000313" key="2">
    <source>
        <dbReference type="EMBL" id="MDC7674750.1"/>
    </source>
</evidence>
<name>A0ABT5HER8_9CAUL</name>
<evidence type="ECO:0000259" key="1">
    <source>
        <dbReference type="Pfam" id="PF21839"/>
    </source>
</evidence>
<accession>A0ABT5HER8</accession>
<reference evidence="2 3" key="1">
    <citation type="submission" date="2023-01" db="EMBL/GenBank/DDBJ databases">
        <title>Novel species of the genus Asticcacaulis isolated from rivers.</title>
        <authorList>
            <person name="Lu H."/>
        </authorList>
    </citation>
    <scope>NUCLEOTIDE SEQUENCE [LARGE SCALE GENOMIC DNA]</scope>
    <source>
        <strain evidence="2 3">LKC15W</strain>
    </source>
</reference>
<dbReference type="InterPro" id="IPR054193">
    <property type="entry name" value="DUF6898"/>
</dbReference>
<dbReference type="Proteomes" id="UP001218579">
    <property type="component" value="Unassembled WGS sequence"/>
</dbReference>
<gene>
    <name evidence="2" type="ORF">PQU98_01255</name>
</gene>
<keyword evidence="3" id="KW-1185">Reference proteome</keyword>
<dbReference type="EMBL" id="JAQQKV010000001">
    <property type="protein sequence ID" value="MDC7674750.1"/>
    <property type="molecule type" value="Genomic_DNA"/>
</dbReference>
<feature type="domain" description="DUF6898" evidence="1">
    <location>
        <begin position="2"/>
        <end position="53"/>
    </location>
</feature>
<dbReference type="RefSeq" id="WP_272743068.1">
    <property type="nucleotide sequence ID" value="NZ_JAQQKV010000001.1"/>
</dbReference>
<proteinExistence type="predicted"/>
<comment type="caution">
    <text evidence="2">The sequence shown here is derived from an EMBL/GenBank/DDBJ whole genome shotgun (WGS) entry which is preliminary data.</text>
</comment>
<organism evidence="2 3">
    <name type="scientific">Asticcacaulis machinosus</name>
    <dbReference type="NCBI Taxonomy" id="2984211"/>
    <lineage>
        <taxon>Bacteria</taxon>
        <taxon>Pseudomonadati</taxon>
        <taxon>Pseudomonadota</taxon>
        <taxon>Alphaproteobacteria</taxon>
        <taxon>Caulobacterales</taxon>
        <taxon>Caulobacteraceae</taxon>
        <taxon>Asticcacaulis</taxon>
    </lineage>
</organism>
<sequence>MSEVLLEYHRKGAYLKVTAVDPATGEEVSAMGPASNPTAVKSLAITKLQNKLAVRRQTPPAKPGKFI</sequence>
<evidence type="ECO:0000313" key="3">
    <source>
        <dbReference type="Proteomes" id="UP001218579"/>
    </source>
</evidence>
<dbReference type="Pfam" id="PF21839">
    <property type="entry name" value="DUF6898"/>
    <property type="match status" value="1"/>
</dbReference>